<sequence length="91" mass="10307">MKLSQQRHLLKNYHVKSISLFGSFARDEGTSDSDVDLLVEFEPTARIGMFEFIRLRRELSQVLGCDVDLATPESLHKNMKTDILKGAIRAA</sequence>
<dbReference type="GO" id="GO:0016779">
    <property type="term" value="F:nucleotidyltransferase activity"/>
    <property type="evidence" value="ECO:0007669"/>
    <property type="project" value="UniProtKB-KW"/>
</dbReference>
<keyword evidence="8" id="KW-0460">Magnesium</keyword>
<keyword evidence="2" id="KW-1277">Toxin-antitoxin system</keyword>
<evidence type="ECO:0000256" key="6">
    <source>
        <dbReference type="ARBA" id="ARBA00022741"/>
    </source>
</evidence>
<dbReference type="InterPro" id="IPR002934">
    <property type="entry name" value="Polymerase_NTP_transf_dom"/>
</dbReference>
<dbReference type="CDD" id="cd05403">
    <property type="entry name" value="NT_KNTase_like"/>
    <property type="match status" value="1"/>
</dbReference>
<proteinExistence type="inferred from homology"/>
<evidence type="ECO:0000259" key="10">
    <source>
        <dbReference type="Pfam" id="PF01909"/>
    </source>
</evidence>
<dbReference type="Gene3D" id="3.30.460.10">
    <property type="entry name" value="Beta Polymerase, domain 2"/>
    <property type="match status" value="1"/>
</dbReference>
<evidence type="ECO:0000256" key="2">
    <source>
        <dbReference type="ARBA" id="ARBA00022649"/>
    </source>
</evidence>
<keyword evidence="5" id="KW-0479">Metal-binding</keyword>
<dbReference type="EMBL" id="AP021879">
    <property type="protein sequence ID" value="BBO88508.1"/>
    <property type="molecule type" value="Genomic_DNA"/>
</dbReference>
<reference evidence="11 12" key="1">
    <citation type="submission" date="2019-11" db="EMBL/GenBank/DDBJ databases">
        <title>Comparative genomics of hydrocarbon-degrading Desulfosarcina strains.</title>
        <authorList>
            <person name="Watanabe M."/>
            <person name="Kojima H."/>
            <person name="Fukui M."/>
        </authorList>
    </citation>
    <scope>NUCLEOTIDE SEQUENCE [LARGE SCALE GENOMIC DNA]</scope>
    <source>
        <strain evidence="12">oXyS1</strain>
    </source>
</reference>
<dbReference type="SUPFAM" id="SSF81301">
    <property type="entry name" value="Nucleotidyltransferase"/>
    <property type="match status" value="1"/>
</dbReference>
<keyword evidence="7" id="KW-0067">ATP-binding</keyword>
<dbReference type="Proteomes" id="UP000422108">
    <property type="component" value="Chromosome"/>
</dbReference>
<feature type="domain" description="Polymerase nucleotidyl transferase" evidence="10">
    <location>
        <begin position="11"/>
        <end position="87"/>
    </location>
</feature>
<gene>
    <name evidence="11" type="ORF">DSCOOX_16880</name>
</gene>
<keyword evidence="3" id="KW-0808">Transferase</keyword>
<evidence type="ECO:0000256" key="9">
    <source>
        <dbReference type="ARBA" id="ARBA00038276"/>
    </source>
</evidence>
<dbReference type="Pfam" id="PF01909">
    <property type="entry name" value="NTP_transf_2"/>
    <property type="match status" value="1"/>
</dbReference>
<evidence type="ECO:0000256" key="1">
    <source>
        <dbReference type="ARBA" id="ARBA00001946"/>
    </source>
</evidence>
<name>A0A5K8A7X1_9BACT</name>
<evidence type="ECO:0000256" key="4">
    <source>
        <dbReference type="ARBA" id="ARBA00022695"/>
    </source>
</evidence>
<dbReference type="GO" id="GO:0046872">
    <property type="term" value="F:metal ion binding"/>
    <property type="evidence" value="ECO:0007669"/>
    <property type="project" value="UniProtKB-KW"/>
</dbReference>
<evidence type="ECO:0000256" key="8">
    <source>
        <dbReference type="ARBA" id="ARBA00022842"/>
    </source>
</evidence>
<dbReference type="PANTHER" id="PTHR33571">
    <property type="entry name" value="SSL8005 PROTEIN"/>
    <property type="match status" value="1"/>
</dbReference>
<protein>
    <recommendedName>
        <fullName evidence="10">Polymerase nucleotidyl transferase domain-containing protein</fullName>
    </recommendedName>
</protein>
<dbReference type="InterPro" id="IPR043519">
    <property type="entry name" value="NT_sf"/>
</dbReference>
<dbReference type="RefSeq" id="WP_197743292.1">
    <property type="nucleotide sequence ID" value="NZ_AP021879.1"/>
</dbReference>
<keyword evidence="12" id="KW-1185">Reference proteome</keyword>
<evidence type="ECO:0000313" key="11">
    <source>
        <dbReference type="EMBL" id="BBO88508.1"/>
    </source>
</evidence>
<dbReference type="GO" id="GO:0005524">
    <property type="term" value="F:ATP binding"/>
    <property type="evidence" value="ECO:0007669"/>
    <property type="project" value="UniProtKB-KW"/>
</dbReference>
<accession>A0A5K8A7X1</accession>
<organism evidence="11 12">
    <name type="scientific">Desulfosarcina ovata subsp. ovata</name>
    <dbReference type="NCBI Taxonomy" id="2752305"/>
    <lineage>
        <taxon>Bacteria</taxon>
        <taxon>Pseudomonadati</taxon>
        <taxon>Thermodesulfobacteriota</taxon>
        <taxon>Desulfobacteria</taxon>
        <taxon>Desulfobacterales</taxon>
        <taxon>Desulfosarcinaceae</taxon>
        <taxon>Desulfosarcina</taxon>
    </lineage>
</organism>
<dbReference type="AlphaFoldDB" id="A0A5K8A7X1"/>
<evidence type="ECO:0000256" key="3">
    <source>
        <dbReference type="ARBA" id="ARBA00022679"/>
    </source>
</evidence>
<comment type="similarity">
    <text evidence="9">Belongs to the MntA antitoxin family.</text>
</comment>
<keyword evidence="6" id="KW-0547">Nucleotide-binding</keyword>
<evidence type="ECO:0000313" key="12">
    <source>
        <dbReference type="Proteomes" id="UP000422108"/>
    </source>
</evidence>
<evidence type="ECO:0000256" key="7">
    <source>
        <dbReference type="ARBA" id="ARBA00022840"/>
    </source>
</evidence>
<dbReference type="PANTHER" id="PTHR33571:SF14">
    <property type="entry name" value="PROTEIN ADENYLYLTRANSFERASE MJ0435-RELATED"/>
    <property type="match status" value="1"/>
</dbReference>
<evidence type="ECO:0000256" key="5">
    <source>
        <dbReference type="ARBA" id="ARBA00022723"/>
    </source>
</evidence>
<dbReference type="InterPro" id="IPR052038">
    <property type="entry name" value="Type-VII_TA_antitoxin"/>
</dbReference>
<comment type="cofactor">
    <cofactor evidence="1">
        <name>Mg(2+)</name>
        <dbReference type="ChEBI" id="CHEBI:18420"/>
    </cofactor>
</comment>
<keyword evidence="4" id="KW-0548">Nucleotidyltransferase</keyword>